<keyword evidence="4" id="KW-1185">Reference proteome</keyword>
<feature type="region of interest" description="Disordered" evidence="2">
    <location>
        <begin position="1"/>
        <end position="22"/>
    </location>
</feature>
<dbReference type="PANTHER" id="PTHR46518">
    <property type="entry name" value="COILED-COIL DOMAIN-CONTAINING PROTEIN 151"/>
    <property type="match status" value="1"/>
</dbReference>
<feature type="compositionally biased region" description="Basic residues" evidence="2">
    <location>
        <begin position="370"/>
        <end position="382"/>
    </location>
</feature>
<protein>
    <submittedName>
        <fullName evidence="3">Uncharacterized protein</fullName>
    </submittedName>
</protein>
<sequence length="382" mass="42789">MRLRATAALMTASSRAQDAEQGRAAERAYFAQRFDDRKRELEKLEKRIFPPAASPQRGATAALMTASSRAQDAKQGRAAERAYFAQRFDDRKRELEKLEKRIFPPAARAAVVRQDSSGSTEGAATEESSAALHMEDVFQKLMKLTGVTEAEEVFDRFRAQRETCSRLGYLQQTTEEEKLALEKTQQALLAELEAFKFASVKDKDEAQDQINDLKAEIAKEEENIVELEKKNSEVDTLLMEIKKLLYDLCKLLDIVPDPPVPEWTAEARDIQEVVSVLSSRYAAAAARAADVRARRGDVTPVMPSNPPSGAASAAGVSTHTTPREAEAPVPTYKELLQREPVRPPPSDEEEDIPSRSYLKRQAQLILDTKSRRKGFRPPYPRK</sequence>
<gene>
    <name evidence="3" type="ORF">JYU34_010789</name>
</gene>
<evidence type="ECO:0000313" key="3">
    <source>
        <dbReference type="EMBL" id="KAG7303884.1"/>
    </source>
</evidence>
<dbReference type="PANTHER" id="PTHR46518:SF1">
    <property type="entry name" value="OUTER DYNEIN ARM-DOCKING COMPLEX SUBUNIT 3"/>
    <property type="match status" value="1"/>
</dbReference>
<reference evidence="3 4" key="1">
    <citation type="submission" date="2021-06" db="EMBL/GenBank/DDBJ databases">
        <title>A haploid diamondback moth (Plutella xylostella L.) genome assembly resolves 31 chromosomes and identifies a diamide resistance mutation.</title>
        <authorList>
            <person name="Ward C.M."/>
            <person name="Perry K.D."/>
            <person name="Baker G."/>
            <person name="Powis K."/>
            <person name="Heckel D.G."/>
            <person name="Baxter S.W."/>
        </authorList>
    </citation>
    <scope>NUCLEOTIDE SEQUENCE [LARGE SCALE GENOMIC DNA]</scope>
    <source>
        <strain evidence="3 4">LV</strain>
        <tissue evidence="3">Single pupa</tissue>
    </source>
</reference>
<organism evidence="3 4">
    <name type="scientific">Plutella xylostella</name>
    <name type="common">Diamondback moth</name>
    <name type="synonym">Plutella maculipennis</name>
    <dbReference type="NCBI Taxonomy" id="51655"/>
    <lineage>
        <taxon>Eukaryota</taxon>
        <taxon>Metazoa</taxon>
        <taxon>Ecdysozoa</taxon>
        <taxon>Arthropoda</taxon>
        <taxon>Hexapoda</taxon>
        <taxon>Insecta</taxon>
        <taxon>Pterygota</taxon>
        <taxon>Neoptera</taxon>
        <taxon>Endopterygota</taxon>
        <taxon>Lepidoptera</taxon>
        <taxon>Glossata</taxon>
        <taxon>Ditrysia</taxon>
        <taxon>Yponomeutoidea</taxon>
        <taxon>Plutellidae</taxon>
        <taxon>Plutella</taxon>
    </lineage>
</organism>
<comment type="caution">
    <text evidence="3">The sequence shown here is derived from an EMBL/GenBank/DDBJ whole genome shotgun (WGS) entry which is preliminary data.</text>
</comment>
<proteinExistence type="predicted"/>
<feature type="region of interest" description="Disordered" evidence="2">
    <location>
        <begin position="292"/>
        <end position="382"/>
    </location>
</feature>
<feature type="coiled-coil region" evidence="1">
    <location>
        <begin position="203"/>
        <end position="237"/>
    </location>
</feature>
<dbReference type="Proteomes" id="UP000823941">
    <property type="component" value="Chromosome 15"/>
</dbReference>
<accession>A0ABQ7QF93</accession>
<evidence type="ECO:0000256" key="1">
    <source>
        <dbReference type="SAM" id="Coils"/>
    </source>
</evidence>
<evidence type="ECO:0000313" key="4">
    <source>
        <dbReference type="Proteomes" id="UP000823941"/>
    </source>
</evidence>
<keyword evidence="1" id="KW-0175">Coiled coil</keyword>
<dbReference type="EMBL" id="JAHIBW010000015">
    <property type="protein sequence ID" value="KAG7303884.1"/>
    <property type="molecule type" value="Genomic_DNA"/>
</dbReference>
<dbReference type="InterPro" id="IPR033192">
    <property type="entry name" value="ODAD3"/>
</dbReference>
<name>A0ABQ7QF93_PLUXY</name>
<evidence type="ECO:0000256" key="2">
    <source>
        <dbReference type="SAM" id="MobiDB-lite"/>
    </source>
</evidence>